<keyword evidence="1" id="KW-1133">Transmembrane helix</keyword>
<gene>
    <name evidence="2" type="ORF">BIFBRE_03120</name>
</gene>
<sequence>MAVRGFLWWLGYLGFKGLIHPVPEVYFRFKGLLVKYPRSENGGMT</sequence>
<reference evidence="2 3" key="1">
    <citation type="submission" date="2010-02" db="EMBL/GenBank/DDBJ databases">
        <authorList>
            <person name="Weinstock G."/>
            <person name="Sodergren E."/>
            <person name="Clifton S."/>
            <person name="Fulton L."/>
            <person name="Fulton B."/>
            <person name="Courtney L."/>
            <person name="Fronick C."/>
            <person name="Harrison M."/>
            <person name="Strong C."/>
            <person name="Farmer C."/>
            <person name="Delahaunty K."/>
            <person name="Markovic C."/>
            <person name="Hall O."/>
            <person name="Minx P."/>
            <person name="Tomlinson C."/>
            <person name="Mitreva M."/>
            <person name="Nelson J."/>
            <person name="Hou S."/>
            <person name="Wollam A."/>
            <person name="Pepin K.H."/>
            <person name="Johnson M."/>
            <person name="Bhonagiri V."/>
            <person name="Zhang X."/>
            <person name="Suruliraj S."/>
            <person name="Warren W."/>
            <person name="Chinwalla A."/>
            <person name="Mardis E.R."/>
            <person name="Wilson R.K."/>
        </authorList>
    </citation>
    <scope>NUCLEOTIDE SEQUENCE [LARGE SCALE GENOMIC DNA]</scope>
    <source>
        <strain evidence="2 3">DSM 20213</strain>
    </source>
</reference>
<accession>D4BM29</accession>
<keyword evidence="3" id="KW-1185">Reference proteome</keyword>
<dbReference type="HOGENOM" id="CLU_3196643_0_0_11"/>
<evidence type="ECO:0000313" key="2">
    <source>
        <dbReference type="EMBL" id="EFE89848.1"/>
    </source>
</evidence>
<evidence type="ECO:0000256" key="1">
    <source>
        <dbReference type="SAM" id="Phobius"/>
    </source>
</evidence>
<proteinExistence type="predicted"/>
<evidence type="ECO:0000313" key="3">
    <source>
        <dbReference type="Proteomes" id="UP000003191"/>
    </source>
</evidence>
<dbReference type="AlphaFoldDB" id="D4BM29"/>
<dbReference type="EMBL" id="ACCG02000005">
    <property type="protein sequence ID" value="EFE89848.1"/>
    <property type="molecule type" value="Genomic_DNA"/>
</dbReference>
<dbReference type="Proteomes" id="UP000003191">
    <property type="component" value="Unassembled WGS sequence"/>
</dbReference>
<comment type="caution">
    <text evidence="2">The sequence shown here is derived from an EMBL/GenBank/DDBJ whole genome shotgun (WGS) entry which is preliminary data.</text>
</comment>
<keyword evidence="1" id="KW-0812">Transmembrane</keyword>
<protein>
    <submittedName>
        <fullName evidence="2">Uncharacterized protein</fullName>
    </submittedName>
</protein>
<keyword evidence="1" id="KW-0472">Membrane</keyword>
<feature type="transmembrane region" description="Helical" evidence="1">
    <location>
        <begin position="6"/>
        <end position="27"/>
    </location>
</feature>
<organism evidence="2 3">
    <name type="scientific">Bifidobacterium breve DSM 20213 = JCM 1192</name>
    <dbReference type="NCBI Taxonomy" id="518634"/>
    <lineage>
        <taxon>Bacteria</taxon>
        <taxon>Bacillati</taxon>
        <taxon>Actinomycetota</taxon>
        <taxon>Actinomycetes</taxon>
        <taxon>Bifidobacteriales</taxon>
        <taxon>Bifidobacteriaceae</taxon>
        <taxon>Bifidobacterium</taxon>
    </lineage>
</organism>
<name>D4BM29_BIFBR</name>